<feature type="compositionally biased region" description="Basic and acidic residues" evidence="2">
    <location>
        <begin position="1"/>
        <end position="12"/>
    </location>
</feature>
<feature type="compositionally biased region" description="Basic and acidic residues" evidence="2">
    <location>
        <begin position="59"/>
        <end position="72"/>
    </location>
</feature>
<feature type="coiled-coil region" evidence="1">
    <location>
        <begin position="119"/>
        <end position="195"/>
    </location>
</feature>
<reference evidence="3" key="1">
    <citation type="submission" date="2023-10" db="EMBL/GenBank/DDBJ databases">
        <authorList>
            <person name="Noh H."/>
        </authorList>
    </citation>
    <scope>NUCLEOTIDE SEQUENCE</scope>
    <source>
        <strain evidence="3">DUCC4014</strain>
    </source>
</reference>
<dbReference type="EMBL" id="CP086715">
    <property type="protein sequence ID" value="WOO78972.1"/>
    <property type="molecule type" value="Genomic_DNA"/>
</dbReference>
<dbReference type="Proteomes" id="UP000827549">
    <property type="component" value="Chromosome 2"/>
</dbReference>
<evidence type="ECO:0000313" key="3">
    <source>
        <dbReference type="EMBL" id="WOO78972.1"/>
    </source>
</evidence>
<dbReference type="RefSeq" id="XP_062625004.1">
    <property type="nucleotide sequence ID" value="XM_062769020.1"/>
</dbReference>
<organism evidence="3 4">
    <name type="scientific">Vanrija pseudolonga</name>
    <dbReference type="NCBI Taxonomy" id="143232"/>
    <lineage>
        <taxon>Eukaryota</taxon>
        <taxon>Fungi</taxon>
        <taxon>Dikarya</taxon>
        <taxon>Basidiomycota</taxon>
        <taxon>Agaricomycotina</taxon>
        <taxon>Tremellomycetes</taxon>
        <taxon>Trichosporonales</taxon>
        <taxon>Trichosporonaceae</taxon>
        <taxon>Vanrija</taxon>
    </lineage>
</organism>
<sequence>MPRLPNRKERATKATPQPPQRPLRRGSDLATATLTAQQDDLLPSRPTPSVSGASTSSASERDKTTRTPDQADTRAQIAKLTKDRDEAIRRSIDAERIIEALSRALDTAEAGPGMTADEVAALRRKHDRAVRDLDKATEKNKKLEADYKGAVEDHKRALNDLSESKFSIGAMERRITAAEGEKRKVTAERDQLLAERNRMLAFLQGKHPLPE</sequence>
<protein>
    <submittedName>
        <fullName evidence="3">Uncharacterized protein</fullName>
    </submittedName>
</protein>
<keyword evidence="4" id="KW-1185">Reference proteome</keyword>
<dbReference type="GeneID" id="87805757"/>
<feature type="region of interest" description="Disordered" evidence="2">
    <location>
        <begin position="1"/>
        <end position="86"/>
    </location>
</feature>
<evidence type="ECO:0000256" key="2">
    <source>
        <dbReference type="SAM" id="MobiDB-lite"/>
    </source>
</evidence>
<accession>A0AAF1BGK6</accession>
<gene>
    <name evidence="3" type="ORF">LOC62_02G002510</name>
</gene>
<proteinExistence type="predicted"/>
<feature type="compositionally biased region" description="Low complexity" evidence="2">
    <location>
        <begin position="47"/>
        <end position="58"/>
    </location>
</feature>
<name>A0AAF1BGK6_9TREE</name>
<evidence type="ECO:0000256" key="1">
    <source>
        <dbReference type="SAM" id="Coils"/>
    </source>
</evidence>
<dbReference type="AlphaFoldDB" id="A0AAF1BGK6"/>
<evidence type="ECO:0000313" key="4">
    <source>
        <dbReference type="Proteomes" id="UP000827549"/>
    </source>
</evidence>
<keyword evidence="1" id="KW-0175">Coiled coil</keyword>